<gene>
    <name evidence="1" type="ORF">G5B46_16465</name>
</gene>
<reference evidence="1" key="1">
    <citation type="submission" date="2020-02" db="EMBL/GenBank/DDBJ databases">
        <authorList>
            <person name="Gao J."/>
            <person name="Sun J."/>
        </authorList>
    </citation>
    <scope>NUCLEOTIDE SEQUENCE</scope>
    <source>
        <strain evidence="1">602-2</strain>
    </source>
</reference>
<proteinExistence type="predicted"/>
<sequence>MSTYVAWAVLYEGETDAAYYDVLIPRVMEEMVIAGTKLPTIPTAPAVRFTRGSSEKVAAEACAASEAFHLVFIHADTGGRSLEAGMGQRSTDYCQAMNDRCEWPMPRCIVIAPRHETEAWILADPQAVTSTLGYSGAPAAIGLPANAAAAERLADPKAVLHSAIVEVRGRRRAVDVTQVFPAIAQRQRLEELRRARSFQVFEDHVRRALNDLGCL</sequence>
<dbReference type="RefSeq" id="WP_165260446.1">
    <property type="nucleotide sequence ID" value="NZ_JAAKGT010000008.1"/>
</dbReference>
<name>A0A6G4R134_9CAUL</name>
<dbReference type="InterPro" id="IPR025455">
    <property type="entry name" value="DUF4276"/>
</dbReference>
<organism evidence="1">
    <name type="scientific">Caulobacter sp. 602-2</name>
    <dbReference type="NCBI Taxonomy" id="2710887"/>
    <lineage>
        <taxon>Bacteria</taxon>
        <taxon>Pseudomonadati</taxon>
        <taxon>Pseudomonadota</taxon>
        <taxon>Alphaproteobacteria</taxon>
        <taxon>Caulobacterales</taxon>
        <taxon>Caulobacteraceae</taxon>
        <taxon>Caulobacter</taxon>
    </lineage>
</organism>
<accession>A0A6G4R134</accession>
<evidence type="ECO:0000313" key="1">
    <source>
        <dbReference type="EMBL" id="NGM51205.1"/>
    </source>
</evidence>
<dbReference type="EMBL" id="JAAKGT010000008">
    <property type="protein sequence ID" value="NGM51205.1"/>
    <property type="molecule type" value="Genomic_DNA"/>
</dbReference>
<dbReference type="Pfam" id="PF14103">
    <property type="entry name" value="DUF4276"/>
    <property type="match status" value="1"/>
</dbReference>
<dbReference type="AlphaFoldDB" id="A0A6G4R134"/>
<comment type="caution">
    <text evidence="1">The sequence shown here is derived from an EMBL/GenBank/DDBJ whole genome shotgun (WGS) entry which is preliminary data.</text>
</comment>
<protein>
    <submittedName>
        <fullName evidence="1">DUF4276 family protein</fullName>
    </submittedName>
</protein>